<evidence type="ECO:0000256" key="8">
    <source>
        <dbReference type="ARBA" id="ARBA00022801"/>
    </source>
</evidence>
<dbReference type="InterPro" id="IPR036950">
    <property type="entry name" value="PBP_transglycosylase"/>
</dbReference>
<dbReference type="NCBIfam" id="TIGR02074">
    <property type="entry name" value="PBP_1a_fam"/>
    <property type="match status" value="1"/>
</dbReference>
<dbReference type="AlphaFoldDB" id="A0A1Y6GD49"/>
<keyword evidence="16" id="KW-1133">Transmembrane helix</keyword>
<evidence type="ECO:0000256" key="16">
    <source>
        <dbReference type="SAM" id="Phobius"/>
    </source>
</evidence>
<evidence type="ECO:0000256" key="11">
    <source>
        <dbReference type="ARBA" id="ARBA00023268"/>
    </source>
</evidence>
<proteinExistence type="inferred from homology"/>
<evidence type="ECO:0000256" key="13">
    <source>
        <dbReference type="ARBA" id="ARBA00034000"/>
    </source>
</evidence>
<sequence>MDFRISADDRVGAPKARQTKPQARPAAKGQRVEPSMGQPAMGQSMAFSVDEVRPSGRNGGGGGGSKPPKAPKQPRRGKAEPARNRKKKRSGGFLMGLLWWGFVACLWGGLAVIGIVVYYGAQLPASNTWAIPERPPNIRILAADGSLISNRGQTGGEAVTFRELPHYVPAAFIASEDRRFMSHFGVDPIGLLSVAVESVQAREVTRGASTLTQQVAKNLFLTPDQTLGRKVQEAILAVWLEQNFSKEEILELYMNRVYFGAGAYGIEAAAQTYFGVSARNLSLGQAAMLVGILPAPSAYNPKSNPDRARERQQIVLNLMAREGYITSEEANAARIDPNQTIRTVVAGSESYVADWVESLMTAYIGEIKSDVVVQTTIDYKMQRDAEFIVKEAVANEGPNRGFSQGALVAMDVDGTVRAMVGGVDYQQSQYNRAVTAKRQPGSTFKPFVYMAAMEKGYTPDTLAEDAQFDYNGWSPRNASGKYAGTVTLRQGLAYSLNTIAGRLAIDVTPEKVVEVAMRMGISSNLTPVPSIALGTQEVNLLELTSAYAPFANGGNGVIPNVITKISDVEGNVLYEASTAGPGRVIDPNVLAEMNDMLKTAVEVGTGKGANLGGWDFGGKTGTSQNARDALFVGYTSAMVTGVWLGNDNDTKTTLSGGNVPANIWSEFMTKAHAGRSPTAIPGGSYAGQLIAQQMIDPATGQPVIDPATGQPQVQYVDGGTGQPVQTTTDPATGQVVAIDPATGLPIDGLTPISTQGGNPPIQTGTMVDPATGLPVGLQYDPASGMQYDPQTGIQYDPTTGQPVQGQIDPATGLPIETVPQSTGVQYDANGQAIDPLTGFPLQQQATGMEAAPIDPQTGLPMVLVTDPATGQQVWVPSAPATQQPQQIVPQGQIIPPAQVQQQPQQVYQEPQRQRTLMDLIFGG</sequence>
<keyword evidence="12" id="KW-0961">Cell wall biogenesis/degradation</keyword>
<dbReference type="SUPFAM" id="SSF56601">
    <property type="entry name" value="beta-lactamase/transpeptidase-like"/>
    <property type="match status" value="1"/>
</dbReference>
<gene>
    <name evidence="19" type="ORF">SAMN06295905_3020</name>
</gene>
<dbReference type="GO" id="GO:0071555">
    <property type="term" value="P:cell wall organization"/>
    <property type="evidence" value="ECO:0007669"/>
    <property type="project" value="UniProtKB-KW"/>
</dbReference>
<keyword evidence="11" id="KW-0511">Multifunctional enzyme</keyword>
<evidence type="ECO:0000259" key="17">
    <source>
        <dbReference type="Pfam" id="PF00905"/>
    </source>
</evidence>
<feature type="compositionally biased region" description="Basic and acidic residues" evidence="15">
    <location>
        <begin position="1"/>
        <end position="12"/>
    </location>
</feature>
<keyword evidence="4" id="KW-0121">Carboxypeptidase</keyword>
<reference evidence="20" key="1">
    <citation type="submission" date="2017-04" db="EMBL/GenBank/DDBJ databases">
        <authorList>
            <person name="Varghese N."/>
            <person name="Submissions S."/>
        </authorList>
    </citation>
    <scope>NUCLEOTIDE SEQUENCE [LARGE SCALE GENOMIC DNA]</scope>
</reference>
<keyword evidence="6" id="KW-0328">Glycosyltransferase</keyword>
<dbReference type="RefSeq" id="WP_086471373.1">
    <property type="nucleotide sequence ID" value="NZ_FXWK01000002.1"/>
</dbReference>
<comment type="pathway">
    <text evidence="1">Cell wall biogenesis; peptidoglycan biosynthesis.</text>
</comment>
<dbReference type="Proteomes" id="UP000194474">
    <property type="component" value="Unassembled WGS sequence"/>
</dbReference>
<evidence type="ECO:0000256" key="15">
    <source>
        <dbReference type="SAM" id="MobiDB-lite"/>
    </source>
</evidence>
<keyword evidence="8" id="KW-0378">Hydrolase</keyword>
<organism evidence="19 20">
    <name type="scientific">Devosia lucknowensis</name>
    <dbReference type="NCBI Taxonomy" id="1096929"/>
    <lineage>
        <taxon>Bacteria</taxon>
        <taxon>Pseudomonadati</taxon>
        <taxon>Pseudomonadota</taxon>
        <taxon>Alphaproteobacteria</taxon>
        <taxon>Hyphomicrobiales</taxon>
        <taxon>Devosiaceae</taxon>
        <taxon>Devosia</taxon>
    </lineage>
</organism>
<evidence type="ECO:0000256" key="4">
    <source>
        <dbReference type="ARBA" id="ARBA00022645"/>
    </source>
</evidence>
<dbReference type="GO" id="GO:0009252">
    <property type="term" value="P:peptidoglycan biosynthetic process"/>
    <property type="evidence" value="ECO:0007669"/>
    <property type="project" value="UniProtKB-UniPathway"/>
</dbReference>
<evidence type="ECO:0000313" key="20">
    <source>
        <dbReference type="Proteomes" id="UP000194474"/>
    </source>
</evidence>
<evidence type="ECO:0000313" key="19">
    <source>
        <dbReference type="EMBL" id="SMQ85730.1"/>
    </source>
</evidence>
<dbReference type="Pfam" id="PF00905">
    <property type="entry name" value="Transpeptidase"/>
    <property type="match status" value="1"/>
</dbReference>
<evidence type="ECO:0000256" key="2">
    <source>
        <dbReference type="ARBA" id="ARBA00007090"/>
    </source>
</evidence>
<keyword evidence="7" id="KW-0808">Transferase</keyword>
<evidence type="ECO:0000256" key="5">
    <source>
        <dbReference type="ARBA" id="ARBA00022670"/>
    </source>
</evidence>
<dbReference type="InterPro" id="IPR023346">
    <property type="entry name" value="Lysozyme-like_dom_sf"/>
</dbReference>
<dbReference type="InterPro" id="IPR001460">
    <property type="entry name" value="PCN-bd_Tpept"/>
</dbReference>
<dbReference type="InterPro" id="IPR050396">
    <property type="entry name" value="Glycosyltr_51/Transpeptidase"/>
</dbReference>
<dbReference type="GO" id="GO:0008360">
    <property type="term" value="P:regulation of cell shape"/>
    <property type="evidence" value="ECO:0007669"/>
    <property type="project" value="UniProtKB-KW"/>
</dbReference>
<dbReference type="InterPro" id="IPR001264">
    <property type="entry name" value="Glyco_trans_51"/>
</dbReference>
<keyword evidence="10" id="KW-0573">Peptidoglycan synthesis</keyword>
<dbReference type="Gene3D" id="1.10.3810.10">
    <property type="entry name" value="Biosynthetic peptidoglycan transglycosylase-like"/>
    <property type="match status" value="1"/>
</dbReference>
<comment type="similarity">
    <text evidence="3">In the N-terminal section; belongs to the glycosyltransferase 51 family.</text>
</comment>
<evidence type="ECO:0000256" key="14">
    <source>
        <dbReference type="ARBA" id="ARBA00049902"/>
    </source>
</evidence>
<comment type="catalytic activity">
    <reaction evidence="14">
        <text>[GlcNAc-(1-&gt;4)-Mur2Ac(oyl-L-Ala-gamma-D-Glu-L-Lys-D-Ala-D-Ala)](n)-di-trans,octa-cis-undecaprenyl diphosphate + beta-D-GlcNAc-(1-&gt;4)-Mur2Ac(oyl-L-Ala-gamma-D-Glu-L-Lys-D-Ala-D-Ala)-di-trans,octa-cis-undecaprenyl diphosphate = [GlcNAc-(1-&gt;4)-Mur2Ac(oyl-L-Ala-gamma-D-Glu-L-Lys-D-Ala-D-Ala)](n+1)-di-trans,octa-cis-undecaprenyl diphosphate + di-trans,octa-cis-undecaprenyl diphosphate + H(+)</text>
        <dbReference type="Rhea" id="RHEA:23708"/>
        <dbReference type="Rhea" id="RHEA-COMP:9602"/>
        <dbReference type="Rhea" id="RHEA-COMP:9603"/>
        <dbReference type="ChEBI" id="CHEBI:15378"/>
        <dbReference type="ChEBI" id="CHEBI:58405"/>
        <dbReference type="ChEBI" id="CHEBI:60033"/>
        <dbReference type="ChEBI" id="CHEBI:78435"/>
        <dbReference type="EC" id="2.4.99.28"/>
    </reaction>
</comment>
<keyword evidence="5" id="KW-0645">Protease</keyword>
<evidence type="ECO:0000256" key="1">
    <source>
        <dbReference type="ARBA" id="ARBA00004752"/>
    </source>
</evidence>
<dbReference type="PANTHER" id="PTHR32282">
    <property type="entry name" value="BINDING PROTEIN TRANSPEPTIDASE, PUTATIVE-RELATED"/>
    <property type="match status" value="1"/>
</dbReference>
<keyword evidence="16" id="KW-0812">Transmembrane</keyword>
<evidence type="ECO:0000259" key="18">
    <source>
        <dbReference type="Pfam" id="PF00912"/>
    </source>
</evidence>
<dbReference type="InterPro" id="IPR012338">
    <property type="entry name" value="Beta-lactam/transpept-like"/>
</dbReference>
<dbReference type="GO" id="GO:0008955">
    <property type="term" value="F:peptidoglycan glycosyltransferase activity"/>
    <property type="evidence" value="ECO:0007669"/>
    <property type="project" value="UniProtKB-EC"/>
</dbReference>
<evidence type="ECO:0000256" key="12">
    <source>
        <dbReference type="ARBA" id="ARBA00023316"/>
    </source>
</evidence>
<feature type="region of interest" description="Disordered" evidence="15">
    <location>
        <begin position="1"/>
        <end position="87"/>
    </location>
</feature>
<dbReference type="GO" id="GO:0008658">
    <property type="term" value="F:penicillin binding"/>
    <property type="evidence" value="ECO:0007669"/>
    <property type="project" value="InterPro"/>
</dbReference>
<comment type="similarity">
    <text evidence="2">In the C-terminal section; belongs to the transpeptidase family.</text>
</comment>
<feature type="transmembrane region" description="Helical" evidence="16">
    <location>
        <begin position="93"/>
        <end position="119"/>
    </location>
</feature>
<dbReference type="GO" id="GO:0009002">
    <property type="term" value="F:serine-type D-Ala-D-Ala carboxypeptidase activity"/>
    <property type="evidence" value="ECO:0007669"/>
    <property type="project" value="UniProtKB-EC"/>
</dbReference>
<protein>
    <submittedName>
        <fullName evidence="19">Penicillin-binding protein 1A</fullName>
    </submittedName>
</protein>
<dbReference type="UniPathway" id="UPA00219"/>
<evidence type="ECO:0000256" key="10">
    <source>
        <dbReference type="ARBA" id="ARBA00022984"/>
    </source>
</evidence>
<keyword evidence="9" id="KW-0133">Cell shape</keyword>
<evidence type="ECO:0000256" key="6">
    <source>
        <dbReference type="ARBA" id="ARBA00022676"/>
    </source>
</evidence>
<evidence type="ECO:0000256" key="3">
    <source>
        <dbReference type="ARBA" id="ARBA00007739"/>
    </source>
</evidence>
<dbReference type="FunFam" id="1.10.3810.10:FF:000001">
    <property type="entry name" value="Penicillin-binding protein 1A"/>
    <property type="match status" value="1"/>
</dbReference>
<evidence type="ECO:0000256" key="9">
    <source>
        <dbReference type="ARBA" id="ARBA00022960"/>
    </source>
</evidence>
<evidence type="ECO:0000256" key="7">
    <source>
        <dbReference type="ARBA" id="ARBA00022679"/>
    </source>
</evidence>
<dbReference type="Pfam" id="PF00912">
    <property type="entry name" value="Transgly"/>
    <property type="match status" value="1"/>
</dbReference>
<keyword evidence="20" id="KW-1185">Reference proteome</keyword>
<dbReference type="GO" id="GO:0030288">
    <property type="term" value="C:outer membrane-bounded periplasmic space"/>
    <property type="evidence" value="ECO:0007669"/>
    <property type="project" value="TreeGrafter"/>
</dbReference>
<dbReference type="SUPFAM" id="SSF53955">
    <property type="entry name" value="Lysozyme-like"/>
    <property type="match status" value="1"/>
</dbReference>
<dbReference type="OrthoDB" id="9766909at2"/>
<keyword evidence="16" id="KW-0472">Membrane</keyword>
<name>A0A1Y6GD49_9HYPH</name>
<feature type="domain" description="Glycosyl transferase family 51" evidence="18">
    <location>
        <begin position="148"/>
        <end position="319"/>
    </location>
</feature>
<dbReference type="PANTHER" id="PTHR32282:SF33">
    <property type="entry name" value="PEPTIDOGLYCAN GLYCOSYLTRANSFERASE"/>
    <property type="match status" value="1"/>
</dbReference>
<accession>A0A1Y6GD49</accession>
<comment type="catalytic activity">
    <reaction evidence="13">
        <text>Preferential cleavage: (Ac)2-L-Lys-D-Ala-|-D-Ala. Also transpeptidation of peptidyl-alanyl moieties that are N-acyl substituents of D-alanine.</text>
        <dbReference type="EC" id="3.4.16.4"/>
    </reaction>
</comment>
<dbReference type="Gene3D" id="3.40.710.10">
    <property type="entry name" value="DD-peptidase/beta-lactamase superfamily"/>
    <property type="match status" value="1"/>
</dbReference>
<dbReference type="EMBL" id="FXWK01000002">
    <property type="protein sequence ID" value="SMQ85730.1"/>
    <property type="molecule type" value="Genomic_DNA"/>
</dbReference>
<feature type="domain" description="Penicillin-binding protein transpeptidase" evidence="17">
    <location>
        <begin position="405"/>
        <end position="668"/>
    </location>
</feature>
<dbReference type="GO" id="GO:0006508">
    <property type="term" value="P:proteolysis"/>
    <property type="evidence" value="ECO:0007669"/>
    <property type="project" value="UniProtKB-KW"/>
</dbReference>